<comment type="caution">
    <text evidence="2">The sequence shown here is derived from an EMBL/GenBank/DDBJ whole genome shotgun (WGS) entry which is preliminary data.</text>
</comment>
<evidence type="ECO:0000313" key="3">
    <source>
        <dbReference type="Proteomes" id="UP001152622"/>
    </source>
</evidence>
<protein>
    <submittedName>
        <fullName evidence="2">Uncharacterized protein</fullName>
    </submittedName>
</protein>
<evidence type="ECO:0000256" key="1">
    <source>
        <dbReference type="SAM" id="MobiDB-lite"/>
    </source>
</evidence>
<sequence>MEAESEEEEFESEEGEEQAMEGEEQAMEGEEHAKEEEEQAQEGEEQAQEGEEQAQEGEQDKLAPSLQTRCEQQSLTMSLSMSMSRVRPNLSRFSVATIIRAFREHNRVERMPHGDLRYEYVQRIFRLDSMARPHEYIFLDEAGFTS</sequence>
<dbReference type="Proteomes" id="UP001152622">
    <property type="component" value="Chromosome 3"/>
</dbReference>
<dbReference type="AlphaFoldDB" id="A0A9Q1G1S8"/>
<keyword evidence="3" id="KW-1185">Reference proteome</keyword>
<evidence type="ECO:0000313" key="2">
    <source>
        <dbReference type="EMBL" id="KAJ8371414.1"/>
    </source>
</evidence>
<organism evidence="2 3">
    <name type="scientific">Synaphobranchus kaupii</name>
    <name type="common">Kaup's arrowtooth eel</name>
    <dbReference type="NCBI Taxonomy" id="118154"/>
    <lineage>
        <taxon>Eukaryota</taxon>
        <taxon>Metazoa</taxon>
        <taxon>Chordata</taxon>
        <taxon>Craniata</taxon>
        <taxon>Vertebrata</taxon>
        <taxon>Euteleostomi</taxon>
        <taxon>Actinopterygii</taxon>
        <taxon>Neopterygii</taxon>
        <taxon>Teleostei</taxon>
        <taxon>Anguilliformes</taxon>
        <taxon>Synaphobranchidae</taxon>
        <taxon>Synaphobranchus</taxon>
    </lineage>
</organism>
<gene>
    <name evidence="2" type="ORF">SKAU_G00114420</name>
</gene>
<feature type="compositionally biased region" description="Acidic residues" evidence="1">
    <location>
        <begin position="36"/>
        <end position="57"/>
    </location>
</feature>
<feature type="region of interest" description="Disordered" evidence="1">
    <location>
        <begin position="1"/>
        <end position="74"/>
    </location>
</feature>
<name>A0A9Q1G1S8_SYNKA</name>
<reference evidence="2" key="1">
    <citation type="journal article" date="2023" name="Science">
        <title>Genome structures resolve the early diversification of teleost fishes.</title>
        <authorList>
            <person name="Parey E."/>
            <person name="Louis A."/>
            <person name="Montfort J."/>
            <person name="Bouchez O."/>
            <person name="Roques C."/>
            <person name="Iampietro C."/>
            <person name="Lluch J."/>
            <person name="Castinel A."/>
            <person name="Donnadieu C."/>
            <person name="Desvignes T."/>
            <person name="Floi Bucao C."/>
            <person name="Jouanno E."/>
            <person name="Wen M."/>
            <person name="Mejri S."/>
            <person name="Dirks R."/>
            <person name="Jansen H."/>
            <person name="Henkel C."/>
            <person name="Chen W.J."/>
            <person name="Zahm M."/>
            <person name="Cabau C."/>
            <person name="Klopp C."/>
            <person name="Thompson A.W."/>
            <person name="Robinson-Rechavi M."/>
            <person name="Braasch I."/>
            <person name="Lecointre G."/>
            <person name="Bobe J."/>
            <person name="Postlethwait J.H."/>
            <person name="Berthelot C."/>
            <person name="Roest Crollius H."/>
            <person name="Guiguen Y."/>
        </authorList>
    </citation>
    <scope>NUCLEOTIDE SEQUENCE</scope>
    <source>
        <strain evidence="2">WJC10195</strain>
    </source>
</reference>
<dbReference type="EMBL" id="JAINUF010000003">
    <property type="protein sequence ID" value="KAJ8371414.1"/>
    <property type="molecule type" value="Genomic_DNA"/>
</dbReference>
<feature type="compositionally biased region" description="Acidic residues" evidence="1">
    <location>
        <begin position="1"/>
        <end position="28"/>
    </location>
</feature>
<accession>A0A9Q1G1S8</accession>
<proteinExistence type="predicted"/>